<evidence type="ECO:0000256" key="9">
    <source>
        <dbReference type="NCBIfam" id="TIGR01400"/>
    </source>
</evidence>
<name>A0A2U0SFZ0_9SPHN</name>
<evidence type="ECO:0000313" key="12">
    <source>
        <dbReference type="Proteomes" id="UP000245890"/>
    </source>
</evidence>
<gene>
    <name evidence="11" type="primary">fliR</name>
    <name evidence="11" type="ORF">DD559_13905</name>
</gene>
<comment type="caution">
    <text evidence="10">Lacks conserved residue(s) required for the propagation of feature annotation.</text>
</comment>
<comment type="subcellular location">
    <subcellularLocation>
        <location evidence="10">Cell membrane</location>
        <topology evidence="10">Multi-pass membrane protein</topology>
    </subcellularLocation>
    <subcellularLocation>
        <location evidence="10">Bacterial flagellum basal body</location>
    </subcellularLocation>
</comment>
<keyword evidence="12" id="KW-1185">Reference proteome</keyword>
<protein>
    <recommendedName>
        <fullName evidence="3 9">Flagellar biosynthetic protein FliR</fullName>
    </recommendedName>
</protein>
<evidence type="ECO:0000256" key="2">
    <source>
        <dbReference type="ARBA" id="ARBA00009772"/>
    </source>
</evidence>
<evidence type="ECO:0000256" key="3">
    <source>
        <dbReference type="ARBA" id="ARBA00021717"/>
    </source>
</evidence>
<sequence length="252" mass="26434">MIVPPDLALHVTAFFIVFARVGAVLMLLPVFGEDAIPGRIRLFIAFAMSAAMYGLIGAPARTAVEAGAILPAVLVTELITGLAMGMIVKILFFAISMAGSLMSMQIGLSAAVMFDPAQSSQAPILSKLVGLVAALACMGMQVHHLWLGAIVHSYQSFPIGGMPPMHDFAELAIQAISRSMTLGISLAAPFLVYGIIFNVALGLAARVAPAIQVFFISQPLNLLLGLALAITTIGTMLTFFTRAMGDAMQGGW</sequence>
<dbReference type="PANTHER" id="PTHR30065">
    <property type="entry name" value="FLAGELLAR BIOSYNTHETIC PROTEIN FLIR"/>
    <property type="match status" value="1"/>
</dbReference>
<dbReference type="AlphaFoldDB" id="A0A2U0SFZ0"/>
<dbReference type="GO" id="GO:0044780">
    <property type="term" value="P:bacterial-type flagellum assembly"/>
    <property type="evidence" value="ECO:0007669"/>
    <property type="project" value="UniProtKB-UniRule"/>
</dbReference>
<evidence type="ECO:0000256" key="8">
    <source>
        <dbReference type="ARBA" id="ARBA00023143"/>
    </source>
</evidence>
<dbReference type="GO" id="GO:0005886">
    <property type="term" value="C:plasma membrane"/>
    <property type="evidence" value="ECO:0007669"/>
    <property type="project" value="UniProtKB-SubCell"/>
</dbReference>
<feature type="transmembrane region" description="Helical" evidence="10">
    <location>
        <begin position="40"/>
        <end position="60"/>
    </location>
</feature>
<dbReference type="Pfam" id="PF01311">
    <property type="entry name" value="Bac_export_1"/>
    <property type="match status" value="1"/>
</dbReference>
<dbReference type="InterPro" id="IPR002010">
    <property type="entry name" value="T3SS_IM_R"/>
</dbReference>
<keyword evidence="11" id="KW-0966">Cell projection</keyword>
<dbReference type="Proteomes" id="UP000245890">
    <property type="component" value="Unassembled WGS sequence"/>
</dbReference>
<comment type="caution">
    <text evidence="11">The sequence shown here is derived from an EMBL/GenBank/DDBJ whole genome shotgun (WGS) entry which is preliminary data.</text>
</comment>
<comment type="similarity">
    <text evidence="2 10">Belongs to the FliR/MopE/SpaR family.</text>
</comment>
<dbReference type="NCBIfam" id="TIGR01400">
    <property type="entry name" value="fliR"/>
    <property type="match status" value="1"/>
</dbReference>
<keyword evidence="6 10" id="KW-1133">Transmembrane helix</keyword>
<dbReference type="PRINTS" id="PR00953">
    <property type="entry name" value="TYPE3IMRPROT"/>
</dbReference>
<feature type="transmembrane region" description="Helical" evidence="10">
    <location>
        <begin position="7"/>
        <end position="28"/>
    </location>
</feature>
<evidence type="ECO:0000256" key="6">
    <source>
        <dbReference type="ARBA" id="ARBA00022989"/>
    </source>
</evidence>
<organism evidence="11 12">
    <name type="scientific">Sphingomonas pokkalii</name>
    <dbReference type="NCBI Taxonomy" id="2175090"/>
    <lineage>
        <taxon>Bacteria</taxon>
        <taxon>Pseudomonadati</taxon>
        <taxon>Pseudomonadota</taxon>
        <taxon>Alphaproteobacteria</taxon>
        <taxon>Sphingomonadales</taxon>
        <taxon>Sphingomonadaceae</taxon>
        <taxon>Sphingomonas</taxon>
    </lineage>
</organism>
<dbReference type="GO" id="GO:0006605">
    <property type="term" value="P:protein targeting"/>
    <property type="evidence" value="ECO:0007669"/>
    <property type="project" value="UniProtKB-UniRule"/>
</dbReference>
<dbReference type="GO" id="GO:0009425">
    <property type="term" value="C:bacterial-type flagellum basal body"/>
    <property type="evidence" value="ECO:0007669"/>
    <property type="project" value="UniProtKB-SubCell"/>
</dbReference>
<reference evidence="11 12" key="1">
    <citation type="submission" date="2018-05" db="EMBL/GenBank/DDBJ databases">
        <title>Description of Sphingomonas pokkalii sp nov, isolated from the rhizosphere of saline tolerant pokkali rice and its draft genome analysis.</title>
        <authorList>
            <person name="Menon R."/>
            <person name="Kumari S."/>
            <person name="Rameshkumar N."/>
        </authorList>
    </citation>
    <scope>NUCLEOTIDE SEQUENCE [LARGE SCALE GENOMIC DNA]</scope>
    <source>
        <strain evidence="11 12">L3B27</strain>
    </source>
</reference>
<dbReference type="InterPro" id="IPR006303">
    <property type="entry name" value="FliR"/>
</dbReference>
<dbReference type="RefSeq" id="WP_116469707.1">
    <property type="nucleotide sequence ID" value="NZ_QENQ01000001.1"/>
</dbReference>
<keyword evidence="7 10" id="KW-0472">Membrane</keyword>
<keyword evidence="8 10" id="KW-0975">Bacterial flagellum</keyword>
<keyword evidence="11" id="KW-0282">Flagellum</keyword>
<evidence type="ECO:0000256" key="10">
    <source>
        <dbReference type="RuleBase" id="RU362071"/>
    </source>
</evidence>
<keyword evidence="4 10" id="KW-1003">Cell membrane</keyword>
<keyword evidence="11" id="KW-0969">Cilium</keyword>
<dbReference type="OrthoDB" id="9779817at2"/>
<accession>A0A2U0SFZ0</accession>
<dbReference type="EMBL" id="QENQ01000001">
    <property type="protein sequence ID" value="PVX30296.1"/>
    <property type="molecule type" value="Genomic_DNA"/>
</dbReference>
<evidence type="ECO:0000256" key="1">
    <source>
        <dbReference type="ARBA" id="ARBA00002578"/>
    </source>
</evidence>
<proteinExistence type="inferred from homology"/>
<dbReference type="PANTHER" id="PTHR30065:SF1">
    <property type="entry name" value="SURFACE PRESENTATION OF ANTIGENS PROTEIN SPAR"/>
    <property type="match status" value="1"/>
</dbReference>
<comment type="function">
    <text evidence="1 10">Role in flagellar biosynthesis.</text>
</comment>
<keyword evidence="5 10" id="KW-0812">Transmembrane</keyword>
<evidence type="ECO:0000256" key="7">
    <source>
        <dbReference type="ARBA" id="ARBA00023136"/>
    </source>
</evidence>
<evidence type="ECO:0000313" key="11">
    <source>
        <dbReference type="EMBL" id="PVX30296.1"/>
    </source>
</evidence>
<feature type="transmembrane region" description="Helical" evidence="10">
    <location>
        <begin position="186"/>
        <end position="208"/>
    </location>
</feature>
<evidence type="ECO:0000256" key="5">
    <source>
        <dbReference type="ARBA" id="ARBA00022692"/>
    </source>
</evidence>
<evidence type="ECO:0000256" key="4">
    <source>
        <dbReference type="ARBA" id="ARBA00022475"/>
    </source>
</evidence>
<feature type="transmembrane region" description="Helical" evidence="10">
    <location>
        <begin position="220"/>
        <end position="240"/>
    </location>
</feature>